<organism evidence="1 2">
    <name type="scientific">Aspergillus eucalypticola (strain CBS 122712 / IBT 29274)</name>
    <dbReference type="NCBI Taxonomy" id="1448314"/>
    <lineage>
        <taxon>Eukaryota</taxon>
        <taxon>Fungi</taxon>
        <taxon>Dikarya</taxon>
        <taxon>Ascomycota</taxon>
        <taxon>Pezizomycotina</taxon>
        <taxon>Eurotiomycetes</taxon>
        <taxon>Eurotiomycetidae</taxon>
        <taxon>Eurotiales</taxon>
        <taxon>Aspergillaceae</taxon>
        <taxon>Aspergillus</taxon>
        <taxon>Aspergillus subgen. Circumdati</taxon>
    </lineage>
</organism>
<reference evidence="1" key="1">
    <citation type="submission" date="2016-12" db="EMBL/GenBank/DDBJ databases">
        <title>The genomes of Aspergillus section Nigri reveals drivers in fungal speciation.</title>
        <authorList>
            <consortium name="DOE Joint Genome Institute"/>
            <person name="Vesth T.C."/>
            <person name="Nybo J."/>
            <person name="Theobald S."/>
            <person name="Brandl J."/>
            <person name="Frisvad J.C."/>
            <person name="Nielsen K.F."/>
            <person name="Lyhne E.K."/>
            <person name="Kogle M.E."/>
            <person name="Kuo A."/>
            <person name="Riley R."/>
            <person name="Clum A."/>
            <person name="Nolan M."/>
            <person name="Lipzen A."/>
            <person name="Salamov A."/>
            <person name="Henrissat B."/>
            <person name="Wiebenga A."/>
            <person name="De vries R.P."/>
            <person name="Grigoriev I.V."/>
            <person name="Mortensen U.H."/>
            <person name="Andersen M.R."/>
            <person name="Baker S.E."/>
        </authorList>
    </citation>
    <scope>NUCLEOTIDE SEQUENCE</scope>
    <source>
        <strain evidence="1">CBS 122712</strain>
    </source>
</reference>
<dbReference type="RefSeq" id="XP_025383999.1">
    <property type="nucleotide sequence ID" value="XM_025532086.1"/>
</dbReference>
<keyword evidence="2" id="KW-1185">Reference proteome</keyword>
<evidence type="ECO:0000313" key="1">
    <source>
        <dbReference type="EMBL" id="PWY64598.1"/>
    </source>
</evidence>
<dbReference type="EMBL" id="MSFU01000030">
    <property type="protein sequence ID" value="PWY64598.1"/>
    <property type="molecule type" value="Genomic_DNA"/>
</dbReference>
<comment type="caution">
    <text evidence="1">The sequence shown here is derived from an EMBL/GenBank/DDBJ whole genome shotgun (WGS) entry which is preliminary data.</text>
</comment>
<dbReference type="GeneID" id="37054048"/>
<dbReference type="Proteomes" id="UP000246171">
    <property type="component" value="Unassembled WGS sequence"/>
</dbReference>
<evidence type="ECO:0000313" key="2">
    <source>
        <dbReference type="Proteomes" id="UP000246171"/>
    </source>
</evidence>
<feature type="non-terminal residue" evidence="1">
    <location>
        <position position="1"/>
    </location>
</feature>
<proteinExistence type="predicted"/>
<dbReference type="AlphaFoldDB" id="A0A317UU10"/>
<name>A0A317UU10_ASPEC</name>
<accession>A0A317UU10</accession>
<sequence>GKRGVSMETQNESHVSIDGIWLAKPKGLQLIQALRTNPTKNGTPDLLLYAMGPPKILTSSGLHLKDIISMANK</sequence>
<gene>
    <name evidence="1" type="ORF">BO83DRAFT_381832</name>
</gene>
<dbReference type="VEuPathDB" id="FungiDB:BO83DRAFT_381832"/>
<protein>
    <submittedName>
        <fullName evidence="1">Uncharacterized protein</fullName>
    </submittedName>
</protein>